<dbReference type="KEGG" id="lfa:LFA_3645"/>
<protein>
    <submittedName>
        <fullName evidence="9">Preprotein translocase subunit TatB</fullName>
    </submittedName>
</protein>
<keyword evidence="7" id="KW-0472">Membrane</keyword>
<evidence type="ECO:0000256" key="6">
    <source>
        <dbReference type="ARBA" id="ARBA00023010"/>
    </source>
</evidence>
<proteinExistence type="predicted"/>
<evidence type="ECO:0000256" key="7">
    <source>
        <dbReference type="ARBA" id="ARBA00023136"/>
    </source>
</evidence>
<dbReference type="InterPro" id="IPR003369">
    <property type="entry name" value="TatA/B/E"/>
</dbReference>
<keyword evidence="6" id="KW-0811">Translocation</keyword>
<keyword evidence="10" id="KW-1185">Reference proteome</keyword>
<evidence type="ECO:0000256" key="8">
    <source>
        <dbReference type="SAM" id="MobiDB-lite"/>
    </source>
</evidence>
<keyword evidence="4" id="KW-0653">Protein transport</keyword>
<reference evidence="10" key="1">
    <citation type="submission" date="2014-09" db="EMBL/GenBank/DDBJ databases">
        <authorList>
            <person name="Gomez-Valero L."/>
        </authorList>
    </citation>
    <scope>NUCLEOTIDE SEQUENCE [LARGE SCALE GENOMIC DNA]</scope>
    <source>
        <strain evidence="10">ATCC700992</strain>
    </source>
</reference>
<dbReference type="Gene3D" id="1.20.5.3310">
    <property type="match status" value="1"/>
</dbReference>
<accession>A0A098GAC4</accession>
<evidence type="ECO:0000256" key="5">
    <source>
        <dbReference type="ARBA" id="ARBA00022989"/>
    </source>
</evidence>
<dbReference type="Proteomes" id="UP000032430">
    <property type="component" value="Chromosome I"/>
</dbReference>
<feature type="region of interest" description="Disordered" evidence="8">
    <location>
        <begin position="58"/>
        <end position="80"/>
    </location>
</feature>
<dbReference type="Pfam" id="PF02416">
    <property type="entry name" value="TatA_B_E"/>
    <property type="match status" value="1"/>
</dbReference>
<dbReference type="GO" id="GO:0016020">
    <property type="term" value="C:membrane"/>
    <property type="evidence" value="ECO:0007669"/>
    <property type="project" value="UniProtKB-ARBA"/>
</dbReference>
<evidence type="ECO:0000313" key="9">
    <source>
        <dbReference type="EMBL" id="CEG58970.1"/>
    </source>
</evidence>
<evidence type="ECO:0000256" key="2">
    <source>
        <dbReference type="ARBA" id="ARBA00022448"/>
    </source>
</evidence>
<dbReference type="RefSeq" id="WP_045097185.1">
    <property type="nucleotide sequence ID" value="NZ_LN614827.1"/>
</dbReference>
<keyword evidence="2" id="KW-0813">Transport</keyword>
<keyword evidence="5" id="KW-1133">Transmembrane helix</keyword>
<organism evidence="9 10">
    <name type="scientific">Legionella fallonii LLAP-10</name>
    <dbReference type="NCBI Taxonomy" id="1212491"/>
    <lineage>
        <taxon>Bacteria</taxon>
        <taxon>Pseudomonadati</taxon>
        <taxon>Pseudomonadota</taxon>
        <taxon>Gammaproteobacteria</taxon>
        <taxon>Legionellales</taxon>
        <taxon>Legionellaceae</taxon>
        <taxon>Legionella</taxon>
    </lineage>
</organism>
<dbReference type="HOGENOM" id="CLU_086034_7_0_6"/>
<evidence type="ECO:0000256" key="3">
    <source>
        <dbReference type="ARBA" id="ARBA00022692"/>
    </source>
</evidence>
<name>A0A098GAC4_9GAMM</name>
<keyword evidence="3" id="KW-0812">Transmembrane</keyword>
<evidence type="ECO:0000256" key="1">
    <source>
        <dbReference type="ARBA" id="ARBA00004167"/>
    </source>
</evidence>
<dbReference type="OrthoDB" id="5653976at2"/>
<comment type="subcellular location">
    <subcellularLocation>
        <location evidence="1">Membrane</location>
        <topology evidence="1">Single-pass membrane protein</topology>
    </subcellularLocation>
</comment>
<gene>
    <name evidence="9" type="ORF">LFA_3645</name>
</gene>
<dbReference type="AlphaFoldDB" id="A0A098GAC4"/>
<evidence type="ECO:0000313" key="10">
    <source>
        <dbReference type="Proteomes" id="UP000032430"/>
    </source>
</evidence>
<dbReference type="STRING" id="1212491.LFA_3645"/>
<dbReference type="EMBL" id="LN614827">
    <property type="protein sequence ID" value="CEG58970.1"/>
    <property type="molecule type" value="Genomic_DNA"/>
</dbReference>
<evidence type="ECO:0000256" key="4">
    <source>
        <dbReference type="ARBA" id="ARBA00022927"/>
    </source>
</evidence>
<sequence>MSGGELLLTFIVALIVFGPSKLPMLATHLGLLVRKINQIKVQAAAFWQQQLNEHQLNENQRRAAQGDEQYKERLSERTED</sequence>
<dbReference type="GO" id="GO:0015031">
    <property type="term" value="P:protein transport"/>
    <property type="evidence" value="ECO:0007669"/>
    <property type="project" value="UniProtKB-KW"/>
</dbReference>